<sequence length="319" mass="36499">MEKAMEFNQFKKEIKGQLIRNIGDDSDYMIRSVTVPKNGENLTGFTYMKKDGNVGITLYAENMYEQYRAGVSIEQIVKENLHVMRECSKGMPKELDFDKLFCKENIIPALIPSRGNEALLKTVPHIPFQDMQIIFKFAFEGFAGASTANVTNSFAQEHRYDEQELLAIAKNNAVFKDRLIITPIDNYTFEKPLSKRDDDFSYINDLRDRAVIITNTDLYYGAAAILDTDVMSKVSEAFGENLHIVPSDIHSCMLIAESEKSKSEVQNMLYISNILVTSPVERLSNSAYYFDNKTKQITNPFHKKEKDVQQHTNPTEPKR</sequence>
<evidence type="ECO:0000313" key="2">
    <source>
        <dbReference type="EMBL" id="HIV38517.1"/>
    </source>
</evidence>
<reference evidence="2" key="1">
    <citation type="journal article" date="2021" name="PeerJ">
        <title>Extensive microbial diversity within the chicken gut microbiome revealed by metagenomics and culture.</title>
        <authorList>
            <person name="Gilroy R."/>
            <person name="Ravi A."/>
            <person name="Getino M."/>
            <person name="Pursley I."/>
            <person name="Horton D.L."/>
            <person name="Alikhan N.F."/>
            <person name="Baker D."/>
            <person name="Gharbi K."/>
            <person name="Hall N."/>
            <person name="Watson M."/>
            <person name="Adriaenssens E.M."/>
            <person name="Foster-Nyarko E."/>
            <person name="Jarju S."/>
            <person name="Secka A."/>
            <person name="Antonio M."/>
            <person name="Oren A."/>
            <person name="Chaudhuri R.R."/>
            <person name="La Ragione R."/>
            <person name="Hildebrand F."/>
            <person name="Pallen M.J."/>
        </authorList>
    </citation>
    <scope>NUCLEOTIDE SEQUENCE</scope>
    <source>
        <strain evidence="2">CHK195-9823</strain>
    </source>
</reference>
<name>A0A9D1PDT0_9FIRM</name>
<dbReference type="InterPro" id="IPR043743">
    <property type="entry name" value="DUF5688"/>
</dbReference>
<gene>
    <name evidence="2" type="ORF">H9747_05880</name>
</gene>
<reference evidence="2" key="2">
    <citation type="submission" date="2021-04" db="EMBL/GenBank/DDBJ databases">
        <authorList>
            <person name="Gilroy R."/>
        </authorList>
    </citation>
    <scope>NUCLEOTIDE SEQUENCE</scope>
    <source>
        <strain evidence="2">CHK195-9823</strain>
    </source>
</reference>
<proteinExistence type="predicted"/>
<feature type="region of interest" description="Disordered" evidence="1">
    <location>
        <begin position="300"/>
        <end position="319"/>
    </location>
</feature>
<comment type="caution">
    <text evidence="2">The sequence shown here is derived from an EMBL/GenBank/DDBJ whole genome shotgun (WGS) entry which is preliminary data.</text>
</comment>
<dbReference type="AlphaFoldDB" id="A0A9D1PDT0"/>
<evidence type="ECO:0000256" key="1">
    <source>
        <dbReference type="SAM" id="MobiDB-lite"/>
    </source>
</evidence>
<accession>A0A9D1PDT0</accession>
<dbReference type="Pfam" id="PF18941">
    <property type="entry name" value="DUF5688"/>
    <property type="match status" value="1"/>
</dbReference>
<organism evidence="2 3">
    <name type="scientific">Candidatus Blautia stercorigallinarum</name>
    <dbReference type="NCBI Taxonomy" id="2838501"/>
    <lineage>
        <taxon>Bacteria</taxon>
        <taxon>Bacillati</taxon>
        <taxon>Bacillota</taxon>
        <taxon>Clostridia</taxon>
        <taxon>Lachnospirales</taxon>
        <taxon>Lachnospiraceae</taxon>
        <taxon>Blautia</taxon>
    </lineage>
</organism>
<dbReference type="Proteomes" id="UP000886814">
    <property type="component" value="Unassembled WGS sequence"/>
</dbReference>
<feature type="compositionally biased region" description="Polar residues" evidence="1">
    <location>
        <begin position="310"/>
        <end position="319"/>
    </location>
</feature>
<evidence type="ECO:0000313" key="3">
    <source>
        <dbReference type="Proteomes" id="UP000886814"/>
    </source>
</evidence>
<dbReference type="EMBL" id="DXIQ01000034">
    <property type="protein sequence ID" value="HIV38517.1"/>
    <property type="molecule type" value="Genomic_DNA"/>
</dbReference>
<protein>
    <submittedName>
        <fullName evidence="2">Uncharacterized protein</fullName>
    </submittedName>
</protein>